<dbReference type="STRING" id="655355.SAMN05216283_102689"/>
<feature type="transmembrane region" description="Helical" evidence="1">
    <location>
        <begin position="102"/>
        <end position="123"/>
    </location>
</feature>
<sequence>MTQGIFVNLRFTNRYLRKMTDDLLFKYITEQATEDELREVHEWIAQAESNQQQLARIRNSWVLAGLDQEIDLKKKERGINRVLQQVRWLNKQKRARALRRQWLQYAAVAILLVGLSAFLGYFLSTSTFDANMGYTEVLAPRGERSQIILPDGSLVKLNAESKLRFKTAFQSKRRSVELEGEAFFQVSHDASKPFVVKTAQLEVQVLGTSFDISCYPDDKHITTYLETGKVKVNMPNGEELILKPDQAISYNKESGEIQKMNLKSDYLLDWTKGLLTVRNETIEALSRKLERRYNIQILFGDNEVKHHHYTGSINDEDLDIVLEALEFTSSLNYKRKGNVVTLYSK</sequence>
<dbReference type="InterPro" id="IPR032508">
    <property type="entry name" value="FecR_C"/>
</dbReference>
<dbReference type="AlphaFoldDB" id="A0A1I2G166"/>
<keyword evidence="1" id="KW-1133">Transmembrane helix</keyword>
<feature type="domain" description="FecR protein" evidence="2">
    <location>
        <begin position="140"/>
        <end position="231"/>
    </location>
</feature>
<dbReference type="PIRSF" id="PIRSF018266">
    <property type="entry name" value="FecR"/>
    <property type="match status" value="1"/>
</dbReference>
<proteinExistence type="predicted"/>
<evidence type="ECO:0000259" key="3">
    <source>
        <dbReference type="Pfam" id="PF16344"/>
    </source>
</evidence>
<keyword evidence="1" id="KW-0812">Transmembrane</keyword>
<dbReference type="Gene3D" id="2.60.120.1440">
    <property type="match status" value="1"/>
</dbReference>
<evidence type="ECO:0000256" key="1">
    <source>
        <dbReference type="SAM" id="Phobius"/>
    </source>
</evidence>
<dbReference type="PANTHER" id="PTHR30273">
    <property type="entry name" value="PERIPLASMIC SIGNAL SENSOR AND SIGMA FACTOR ACTIVATOR FECR-RELATED"/>
    <property type="match status" value="1"/>
</dbReference>
<dbReference type="Proteomes" id="UP000198964">
    <property type="component" value="Unassembled WGS sequence"/>
</dbReference>
<organism evidence="4 5">
    <name type="scientific">Sunxiuqinia elliptica</name>
    <dbReference type="NCBI Taxonomy" id="655355"/>
    <lineage>
        <taxon>Bacteria</taxon>
        <taxon>Pseudomonadati</taxon>
        <taxon>Bacteroidota</taxon>
        <taxon>Bacteroidia</taxon>
        <taxon>Marinilabiliales</taxon>
        <taxon>Prolixibacteraceae</taxon>
        <taxon>Sunxiuqinia</taxon>
    </lineage>
</organism>
<dbReference type="Pfam" id="PF16344">
    <property type="entry name" value="FecR_C"/>
    <property type="match status" value="1"/>
</dbReference>
<dbReference type="Pfam" id="PF04773">
    <property type="entry name" value="FecR"/>
    <property type="match status" value="1"/>
</dbReference>
<evidence type="ECO:0000313" key="5">
    <source>
        <dbReference type="Proteomes" id="UP000198964"/>
    </source>
</evidence>
<dbReference type="PANTHER" id="PTHR30273:SF2">
    <property type="entry name" value="PROTEIN FECR"/>
    <property type="match status" value="1"/>
</dbReference>
<dbReference type="InterPro" id="IPR012373">
    <property type="entry name" value="Ferrdict_sens_TM"/>
</dbReference>
<dbReference type="EMBL" id="FONW01000002">
    <property type="protein sequence ID" value="SFF10700.1"/>
    <property type="molecule type" value="Genomic_DNA"/>
</dbReference>
<accession>A0A1I2G166</accession>
<protein>
    <submittedName>
        <fullName evidence="4">FecR family protein</fullName>
    </submittedName>
</protein>
<evidence type="ECO:0000313" key="4">
    <source>
        <dbReference type="EMBL" id="SFF10700.1"/>
    </source>
</evidence>
<gene>
    <name evidence="4" type="ORF">SAMN05216283_102689</name>
</gene>
<keyword evidence="1" id="KW-0472">Membrane</keyword>
<dbReference type="InterPro" id="IPR006860">
    <property type="entry name" value="FecR"/>
</dbReference>
<dbReference type="GO" id="GO:0016989">
    <property type="term" value="F:sigma factor antagonist activity"/>
    <property type="evidence" value="ECO:0007669"/>
    <property type="project" value="TreeGrafter"/>
</dbReference>
<keyword evidence="5" id="KW-1185">Reference proteome</keyword>
<dbReference type="Gene3D" id="3.55.50.30">
    <property type="match status" value="1"/>
</dbReference>
<dbReference type="FunFam" id="2.60.120.1440:FF:000001">
    <property type="entry name" value="Putative anti-sigma factor"/>
    <property type="match status" value="1"/>
</dbReference>
<evidence type="ECO:0000259" key="2">
    <source>
        <dbReference type="Pfam" id="PF04773"/>
    </source>
</evidence>
<name>A0A1I2G166_9BACT</name>
<feature type="domain" description="Protein FecR C-terminal" evidence="3">
    <location>
        <begin position="275"/>
        <end position="341"/>
    </location>
</feature>
<reference evidence="4 5" key="1">
    <citation type="submission" date="2016-10" db="EMBL/GenBank/DDBJ databases">
        <authorList>
            <person name="de Groot N.N."/>
        </authorList>
    </citation>
    <scope>NUCLEOTIDE SEQUENCE [LARGE SCALE GENOMIC DNA]</scope>
    <source>
        <strain evidence="4 5">CGMCC 1.9156</strain>
    </source>
</reference>